<evidence type="ECO:0000313" key="2">
    <source>
        <dbReference type="EMBL" id="AIF84154.1"/>
    </source>
</evidence>
<dbReference type="GeneID" id="41597832"/>
<dbReference type="AlphaFoldDB" id="A0A075MXZ4"/>
<organism evidence="2 3">
    <name type="scientific">Candidatus Nitrososphaera evergladensis SR1</name>
    <dbReference type="NCBI Taxonomy" id="1459636"/>
    <lineage>
        <taxon>Archaea</taxon>
        <taxon>Nitrososphaerota</taxon>
        <taxon>Nitrososphaeria</taxon>
        <taxon>Nitrososphaerales</taxon>
        <taxon>Nitrososphaeraceae</taxon>
        <taxon>Nitrososphaera</taxon>
    </lineage>
</organism>
<proteinExistence type="predicted"/>
<keyword evidence="1" id="KW-0472">Membrane</keyword>
<feature type="transmembrane region" description="Helical" evidence="1">
    <location>
        <begin position="16"/>
        <end position="36"/>
    </location>
</feature>
<dbReference type="RefSeq" id="WP_148700781.1">
    <property type="nucleotide sequence ID" value="NZ_CP007174.1"/>
</dbReference>
<keyword evidence="3" id="KW-1185">Reference proteome</keyword>
<dbReference type="HOGENOM" id="CLU_1187737_0_0_2"/>
<keyword evidence="1" id="KW-0812">Transmembrane</keyword>
<reference evidence="2 3" key="1">
    <citation type="journal article" date="2014" name="PLoS ONE">
        <title>Genome Sequence of Candidatus Nitrososphaera evergladensis from Group I.1b Enriched from Everglades Soil Reveals Novel Genomic Features of the Ammonia-Oxidizing Archaea.</title>
        <authorList>
            <person name="Zhalnina K.V."/>
            <person name="Dias R."/>
            <person name="Leonard M.T."/>
            <person name="Dorr de Quadros P."/>
            <person name="Camargo F.A."/>
            <person name="Drew J.C."/>
            <person name="Farmerie W.G."/>
            <person name="Daroub S.H."/>
            <person name="Triplett E.W."/>
        </authorList>
    </citation>
    <scope>NUCLEOTIDE SEQUENCE [LARGE SCALE GENOMIC DNA]</scope>
    <source>
        <strain evidence="2 3">SR1</strain>
    </source>
</reference>
<evidence type="ECO:0000256" key="1">
    <source>
        <dbReference type="SAM" id="Phobius"/>
    </source>
</evidence>
<sequence length="233" mass="26467">MITDKQAEMAVSKHKNFGIIAILLTAALVGLTYTYFGDIKSASGFDVYAFDFNILVAVSLGFYFWYLQKQDGDKLQKVANEIREHIEQQRQIQDSIRLNSLNGIKVSLAYTGTTIEHIMKEVVKKQSNTNDLIATAEYLDHLLVIYHSLKPPVDSTLQQLAILRPYIRGEFANKIESVTKHIRYTGLASGDESNDGRPFAVESQGTVMQWLRFAKETIDKIDQLDKEIQDYKP</sequence>
<keyword evidence="1" id="KW-1133">Transmembrane helix</keyword>
<name>A0A075MXZ4_9ARCH</name>
<protein>
    <submittedName>
        <fullName evidence="2">Uncharacterized protein</fullName>
    </submittedName>
</protein>
<feature type="transmembrane region" description="Helical" evidence="1">
    <location>
        <begin position="48"/>
        <end position="67"/>
    </location>
</feature>
<gene>
    <name evidence="2" type="ORF">NTE_02099</name>
</gene>
<dbReference type="KEGG" id="nev:NTE_02099"/>
<evidence type="ECO:0000313" key="3">
    <source>
        <dbReference type="Proteomes" id="UP000028194"/>
    </source>
</evidence>
<dbReference type="Proteomes" id="UP000028194">
    <property type="component" value="Chromosome"/>
</dbReference>
<dbReference type="EMBL" id="CP007174">
    <property type="protein sequence ID" value="AIF84154.1"/>
    <property type="molecule type" value="Genomic_DNA"/>
</dbReference>
<accession>A0A075MXZ4</accession>